<dbReference type="EMBL" id="JACLQD010000006">
    <property type="protein sequence ID" value="MBC2837391.1"/>
    <property type="molecule type" value="Genomic_DNA"/>
</dbReference>
<evidence type="ECO:0000313" key="4">
    <source>
        <dbReference type="EMBL" id="MBC2837391.1"/>
    </source>
</evidence>
<keyword evidence="5" id="KW-1185">Reference proteome</keyword>
<name>A0A842ICQ2_9RHOB</name>
<gene>
    <name evidence="4" type="ORF">H7F16_17870</name>
</gene>
<accession>A0A842ICQ2</accession>
<comment type="caution">
    <text evidence="4">The sequence shown here is derived from an EMBL/GenBank/DDBJ whole genome shotgun (WGS) entry which is preliminary data.</text>
</comment>
<feature type="compositionally biased region" description="Gly residues" evidence="2">
    <location>
        <begin position="629"/>
        <end position="649"/>
    </location>
</feature>
<sequence>MIAFDTKTFATRAVLALLASVPSAVHAAAPSPQVLCEAALADPKGFRIRDDFDASVAAMADTCPEVVLMLLDLPTQSIVFSEVDGATPTDPATPPAVDNSAVLGALATALENLKTATTAVTTAQATLDTATTRVRALRALQEALVAKADAPDRLLVDFTAGLGEALDEYNAAKQNLADKQAALTKAKADAETQFDIAGVTTKVGTAQTALDGKLGDKTFEELMVEYGAAVASAGATVTAKTAEAAQLATQIAALQTALDAMGPLQGLQGKLTSATNGVNTKQSAYDKAVTDYNKAVADKNAAYANWLEKKAIADSCTGPGCNGKIQQADNAKIAYVSAQNKITTENAKVQQAQTDLTAAKEEKTKAEAAVTTYTGTQAEIAAKAAAKAAAEKAAADAKVAGAATQGEIEALGALQDTLDQAQFALEEAQASVAVATEDEGKAVADAQKRLEDAIANAVDLLDGSPEEAAAKKAITDAQAALDAALKAQAQAVADAAVATAAAEGNADAEVVAAVDKLTTAVGEGEATAETAQELDATADGVIADNQAAHDALEKQLVTDGVIKTVEVCDCKAPDAADTVTSLGEATVAEAQSTEESNDTGDAAGSDSAASSDAGSSDSAGGDSGSATGSAGGDTGSDSGSTGGDAGASTGGDAAATDEGTGA</sequence>
<proteinExistence type="predicted"/>
<evidence type="ECO:0000256" key="3">
    <source>
        <dbReference type="SAM" id="SignalP"/>
    </source>
</evidence>
<feature type="compositionally biased region" description="Low complexity" evidence="2">
    <location>
        <begin position="599"/>
        <end position="628"/>
    </location>
</feature>
<evidence type="ECO:0000313" key="5">
    <source>
        <dbReference type="Proteomes" id="UP000555411"/>
    </source>
</evidence>
<dbReference type="Proteomes" id="UP000555411">
    <property type="component" value="Unassembled WGS sequence"/>
</dbReference>
<feature type="chain" id="PRO_5032884447" evidence="3">
    <location>
        <begin position="28"/>
        <end position="662"/>
    </location>
</feature>
<organism evidence="4 5">
    <name type="scientific">Paragemmobacter straminiformis</name>
    <dbReference type="NCBI Taxonomy" id="2045119"/>
    <lineage>
        <taxon>Bacteria</taxon>
        <taxon>Pseudomonadati</taxon>
        <taxon>Pseudomonadota</taxon>
        <taxon>Alphaproteobacteria</taxon>
        <taxon>Rhodobacterales</taxon>
        <taxon>Paracoccaceae</taxon>
        <taxon>Paragemmobacter</taxon>
    </lineage>
</organism>
<reference evidence="4 5" key="1">
    <citation type="journal article" date="2017" name="Int. J. Syst. Evol. Microbiol.">
        <title>Gemmobacter straminiformis sp. nov., isolated from an artificial fountain.</title>
        <authorList>
            <person name="Kang J.Y."/>
            <person name="Kim M.J."/>
            <person name="Chun J."/>
            <person name="Son K.P."/>
            <person name="Jahng K.Y."/>
        </authorList>
    </citation>
    <scope>NUCLEOTIDE SEQUENCE [LARGE SCALE GENOMIC DNA]</scope>
    <source>
        <strain evidence="4 5">CAM-8</strain>
    </source>
</reference>
<feature type="signal peptide" evidence="3">
    <location>
        <begin position="1"/>
        <end position="27"/>
    </location>
</feature>
<evidence type="ECO:0000256" key="1">
    <source>
        <dbReference type="SAM" id="Coils"/>
    </source>
</evidence>
<feature type="coiled-coil region" evidence="1">
    <location>
        <begin position="411"/>
        <end position="438"/>
    </location>
</feature>
<keyword evidence="1" id="KW-0175">Coiled coil</keyword>
<protein>
    <submittedName>
        <fullName evidence="4">Uncharacterized protein</fullName>
    </submittedName>
</protein>
<evidence type="ECO:0000256" key="2">
    <source>
        <dbReference type="SAM" id="MobiDB-lite"/>
    </source>
</evidence>
<keyword evidence="3" id="KW-0732">Signal</keyword>
<dbReference type="AlphaFoldDB" id="A0A842ICQ2"/>
<feature type="region of interest" description="Disordered" evidence="2">
    <location>
        <begin position="588"/>
        <end position="662"/>
    </location>
</feature>
<feature type="coiled-coil region" evidence="1">
    <location>
        <begin position="342"/>
        <end position="369"/>
    </location>
</feature>
<feature type="coiled-coil region" evidence="1">
    <location>
        <begin position="162"/>
        <end position="193"/>
    </location>
</feature>
<feature type="compositionally biased region" description="Low complexity" evidence="2">
    <location>
        <begin position="650"/>
        <end position="662"/>
    </location>
</feature>